<comment type="caution">
    <text evidence="3">The sequence shown here is derived from an EMBL/GenBank/DDBJ whole genome shotgun (WGS) entry which is preliminary data.</text>
</comment>
<protein>
    <submittedName>
        <fullName evidence="3">Short-chain alcohol-related dehydrogenase</fullName>
    </submittedName>
</protein>
<dbReference type="PRINTS" id="PR00081">
    <property type="entry name" value="GDHRDH"/>
</dbReference>
<keyword evidence="2" id="KW-0560">Oxidoreductase</keyword>
<dbReference type="EMBL" id="QQZY01000004">
    <property type="protein sequence ID" value="RDI74387.1"/>
    <property type="molecule type" value="Genomic_DNA"/>
</dbReference>
<dbReference type="PROSITE" id="PS00061">
    <property type="entry name" value="ADH_SHORT"/>
    <property type="match status" value="1"/>
</dbReference>
<dbReference type="Pfam" id="PF13561">
    <property type="entry name" value="adh_short_C2"/>
    <property type="match status" value="1"/>
</dbReference>
<evidence type="ECO:0000313" key="4">
    <source>
        <dbReference type="Proteomes" id="UP000254134"/>
    </source>
</evidence>
<reference evidence="3 4" key="1">
    <citation type="submission" date="2018-07" db="EMBL/GenBank/DDBJ databases">
        <title>High-quality-draft genome sequence of Gaiella occulta.</title>
        <authorList>
            <person name="Severino R."/>
            <person name="Froufe H.J.C."/>
            <person name="Rainey F.A."/>
            <person name="Barroso C."/>
            <person name="Albuquerque L."/>
            <person name="Lobo-Da-Cunha A."/>
            <person name="Da Costa M.S."/>
            <person name="Egas C."/>
        </authorList>
    </citation>
    <scope>NUCLEOTIDE SEQUENCE [LARGE SCALE GENOMIC DNA]</scope>
    <source>
        <strain evidence="3 4">F2-233</strain>
    </source>
</reference>
<dbReference type="PANTHER" id="PTHR43180:SF66">
    <property type="entry name" value="SHORT-CHAIN DEHYDROGENASE_REDUCTASE FAMILY PROTEIN"/>
    <property type="match status" value="1"/>
</dbReference>
<proteinExistence type="inferred from homology"/>
<dbReference type="PRINTS" id="PR00080">
    <property type="entry name" value="SDRFAMILY"/>
</dbReference>
<accession>A0A7M2YY30</accession>
<comment type="similarity">
    <text evidence="1">Belongs to the short-chain dehydrogenases/reductases (SDR) family.</text>
</comment>
<keyword evidence="4" id="KW-1185">Reference proteome</keyword>
<dbReference type="InterPro" id="IPR002347">
    <property type="entry name" value="SDR_fam"/>
</dbReference>
<dbReference type="Proteomes" id="UP000254134">
    <property type="component" value="Unassembled WGS sequence"/>
</dbReference>
<evidence type="ECO:0000256" key="1">
    <source>
        <dbReference type="ARBA" id="ARBA00006484"/>
    </source>
</evidence>
<dbReference type="GO" id="GO:0016491">
    <property type="term" value="F:oxidoreductase activity"/>
    <property type="evidence" value="ECO:0007669"/>
    <property type="project" value="UniProtKB-KW"/>
</dbReference>
<reference evidence="4" key="2">
    <citation type="journal article" date="2019" name="MicrobiologyOpen">
        <title>High-quality draft genome sequence of Gaiella occulta isolated from a 150 meter deep mineral water borehole and comparison with the genome sequences of other deep-branching lineages of the phylum Actinobacteria.</title>
        <authorList>
            <person name="Severino R."/>
            <person name="Froufe H.J.C."/>
            <person name="Barroso C."/>
            <person name="Albuquerque L."/>
            <person name="Lobo-da-Cunha A."/>
            <person name="da Costa M.S."/>
            <person name="Egas C."/>
        </authorList>
    </citation>
    <scope>NUCLEOTIDE SEQUENCE [LARGE SCALE GENOMIC DNA]</scope>
    <source>
        <strain evidence="4">F2-233</strain>
    </source>
</reference>
<evidence type="ECO:0000313" key="3">
    <source>
        <dbReference type="EMBL" id="RDI74387.1"/>
    </source>
</evidence>
<dbReference type="OrthoDB" id="9809287at2"/>
<dbReference type="SUPFAM" id="SSF51735">
    <property type="entry name" value="NAD(P)-binding Rossmann-fold domains"/>
    <property type="match status" value="1"/>
</dbReference>
<dbReference type="FunFam" id="3.40.50.720:FF:000084">
    <property type="entry name" value="Short-chain dehydrogenase reductase"/>
    <property type="match status" value="1"/>
</dbReference>
<dbReference type="InterPro" id="IPR020904">
    <property type="entry name" value="Sc_DH/Rdtase_CS"/>
</dbReference>
<dbReference type="Gene3D" id="3.40.50.720">
    <property type="entry name" value="NAD(P)-binding Rossmann-like Domain"/>
    <property type="match status" value="1"/>
</dbReference>
<dbReference type="RefSeq" id="WP_114796384.1">
    <property type="nucleotide sequence ID" value="NZ_QQZY01000004.1"/>
</dbReference>
<dbReference type="InterPro" id="IPR036291">
    <property type="entry name" value="NAD(P)-bd_dom_sf"/>
</dbReference>
<gene>
    <name evidence="3" type="ORF">Gocc_1963</name>
</gene>
<organism evidence="3 4">
    <name type="scientific">Gaiella occulta</name>
    <dbReference type="NCBI Taxonomy" id="1002870"/>
    <lineage>
        <taxon>Bacteria</taxon>
        <taxon>Bacillati</taxon>
        <taxon>Actinomycetota</taxon>
        <taxon>Thermoleophilia</taxon>
        <taxon>Gaiellales</taxon>
        <taxon>Gaiellaceae</taxon>
        <taxon>Gaiella</taxon>
    </lineage>
</organism>
<dbReference type="AlphaFoldDB" id="A0A7M2YY30"/>
<sequence length="283" mass="29480">MTTETTSDPELAFEGKGGRLAGRRAVITGGASGIGAACARLFAAEGAAVVVADLEGAREQGEELAEQLPAAAFVPCDVRVEDEVERVFDECVSRYGGVDTVVASAGVGRHPAQPRSSEPLTGELMLTELEHWRFVLDVNLLGVFLTARAAARRMIASGTGGSIVTLASIAAKRPTKGAYSVSKAGVWMLTRCLAEELGPHGIRVNALGPGIIRTPMTSAGAYAGGVSVEEYWDRQIRVLPLRRIGEPEDVARSALFLCSDDSAYITGSILHPDGGMASAIGGG</sequence>
<evidence type="ECO:0000256" key="2">
    <source>
        <dbReference type="ARBA" id="ARBA00023002"/>
    </source>
</evidence>
<dbReference type="CDD" id="cd05233">
    <property type="entry name" value="SDR_c"/>
    <property type="match status" value="1"/>
</dbReference>
<dbReference type="PANTHER" id="PTHR43180">
    <property type="entry name" value="3-OXOACYL-(ACYL-CARRIER-PROTEIN) REDUCTASE (AFU_ORTHOLOGUE AFUA_6G11210)"/>
    <property type="match status" value="1"/>
</dbReference>
<name>A0A7M2YY30_9ACTN</name>